<comment type="caution">
    <text evidence="1">The sequence shown here is derived from an EMBL/GenBank/DDBJ whole genome shotgun (WGS) entry which is preliminary data.</text>
</comment>
<evidence type="ECO:0000313" key="2">
    <source>
        <dbReference type="Proteomes" id="UP000824211"/>
    </source>
</evidence>
<accession>A0A9D2MFR7</accession>
<protein>
    <submittedName>
        <fullName evidence="1">Uncharacterized protein</fullName>
    </submittedName>
</protein>
<gene>
    <name evidence="1" type="ORF">H9771_09660</name>
</gene>
<reference evidence="1" key="2">
    <citation type="submission" date="2021-04" db="EMBL/GenBank/DDBJ databases">
        <authorList>
            <person name="Gilroy R."/>
        </authorList>
    </citation>
    <scope>NUCLEOTIDE SEQUENCE</scope>
    <source>
        <strain evidence="1">ChiHjej9B8-13557</strain>
    </source>
</reference>
<dbReference type="Proteomes" id="UP000824211">
    <property type="component" value="Unassembled WGS sequence"/>
</dbReference>
<dbReference type="EMBL" id="DWXX01000183">
    <property type="protein sequence ID" value="HJB59897.1"/>
    <property type="molecule type" value="Genomic_DNA"/>
</dbReference>
<organism evidence="1 2">
    <name type="scientific">Candidatus Faecalibacterium faecipullorum</name>
    <dbReference type="NCBI Taxonomy" id="2838578"/>
    <lineage>
        <taxon>Bacteria</taxon>
        <taxon>Bacillati</taxon>
        <taxon>Bacillota</taxon>
        <taxon>Clostridia</taxon>
        <taxon>Eubacteriales</taxon>
        <taxon>Oscillospiraceae</taxon>
        <taxon>Faecalibacterium</taxon>
    </lineage>
</organism>
<name>A0A9D2MFR7_9FIRM</name>
<reference evidence="1" key="1">
    <citation type="journal article" date="2021" name="PeerJ">
        <title>Extensive microbial diversity within the chicken gut microbiome revealed by metagenomics and culture.</title>
        <authorList>
            <person name="Gilroy R."/>
            <person name="Ravi A."/>
            <person name="Getino M."/>
            <person name="Pursley I."/>
            <person name="Horton D.L."/>
            <person name="Alikhan N.F."/>
            <person name="Baker D."/>
            <person name="Gharbi K."/>
            <person name="Hall N."/>
            <person name="Watson M."/>
            <person name="Adriaenssens E.M."/>
            <person name="Foster-Nyarko E."/>
            <person name="Jarju S."/>
            <person name="Secka A."/>
            <person name="Antonio M."/>
            <person name="Oren A."/>
            <person name="Chaudhuri R.R."/>
            <person name="La Ragione R."/>
            <person name="Hildebrand F."/>
            <person name="Pallen M.J."/>
        </authorList>
    </citation>
    <scope>NUCLEOTIDE SEQUENCE</scope>
    <source>
        <strain evidence="1">ChiHjej9B8-13557</strain>
    </source>
</reference>
<evidence type="ECO:0000313" key="1">
    <source>
        <dbReference type="EMBL" id="HJB59897.1"/>
    </source>
</evidence>
<dbReference type="AlphaFoldDB" id="A0A9D2MFR7"/>
<sequence length="69" mass="7156">MFAKDHQVQSAAGLLLGMAAGAAVGAAGVMAAVNQDPRGVRRTARKMAKGAGHAVDRLDRMANELIDRL</sequence>
<proteinExistence type="predicted"/>